<keyword evidence="5" id="KW-0460">Magnesium</keyword>
<organism evidence="7">
    <name type="scientific">candidate division TA06 bacterium ADurb.Bin131</name>
    <dbReference type="NCBI Taxonomy" id="1852827"/>
    <lineage>
        <taxon>Bacteria</taxon>
        <taxon>Bacteria division TA06</taxon>
    </lineage>
</organism>
<evidence type="ECO:0000256" key="6">
    <source>
        <dbReference type="ARBA" id="ARBA00023229"/>
    </source>
</evidence>
<dbReference type="GO" id="GO:0008299">
    <property type="term" value="P:isoprenoid biosynthetic process"/>
    <property type="evidence" value="ECO:0007669"/>
    <property type="project" value="UniProtKB-KW"/>
</dbReference>
<dbReference type="Proteomes" id="UP000485562">
    <property type="component" value="Unassembled WGS sequence"/>
</dbReference>
<sequence length="230" mass="25640">MRYAIFPGGKRIRPVLVIAVSKTVGIPTKKILPAACGVELIHSFSLIHDDLPCMDNDDFRRGKPSCHKKFGEAEALLAGDALLCLGIKEIAKCKSYQAVIRTCDALGSNGMAGGQSIDMKFKNKPLPTDIKIWLDRKKTGELFSLCFELPAIIGQCELNIVKKLKDIGIVFGEAFQILDDIDDREGDKKILEEQLKRRCHILVNRTKNLKGRVDLLLDVIKTTFTDFVKI</sequence>
<gene>
    <name evidence="7" type="ORF">BWX89_00442</name>
</gene>
<evidence type="ECO:0000256" key="3">
    <source>
        <dbReference type="ARBA" id="ARBA00022679"/>
    </source>
</evidence>
<dbReference type="CDD" id="cd00685">
    <property type="entry name" value="Trans_IPPS_HT"/>
    <property type="match status" value="1"/>
</dbReference>
<dbReference type="Pfam" id="PF00348">
    <property type="entry name" value="polyprenyl_synt"/>
    <property type="match status" value="1"/>
</dbReference>
<dbReference type="GO" id="GO:0046872">
    <property type="term" value="F:metal ion binding"/>
    <property type="evidence" value="ECO:0007669"/>
    <property type="project" value="UniProtKB-KW"/>
</dbReference>
<dbReference type="EMBL" id="MWDQ01000035">
    <property type="protein sequence ID" value="OQB74601.1"/>
    <property type="molecule type" value="Genomic_DNA"/>
</dbReference>
<dbReference type="PROSITE" id="PS00723">
    <property type="entry name" value="POLYPRENYL_SYNTHASE_1"/>
    <property type="match status" value="1"/>
</dbReference>
<dbReference type="PANTHER" id="PTHR43281:SF1">
    <property type="entry name" value="FARNESYL DIPHOSPHATE SYNTHASE"/>
    <property type="match status" value="1"/>
</dbReference>
<comment type="cofactor">
    <cofactor evidence="1">
        <name>Mg(2+)</name>
        <dbReference type="ChEBI" id="CHEBI:18420"/>
    </cofactor>
</comment>
<reference evidence="7" key="1">
    <citation type="submission" date="2017-02" db="EMBL/GenBank/DDBJ databases">
        <title>Delving into the versatile metabolic prowess of the omnipresent phylum Bacteroidetes.</title>
        <authorList>
            <person name="Nobu M.K."/>
            <person name="Mei R."/>
            <person name="Narihiro T."/>
            <person name="Kuroda K."/>
            <person name="Liu W.-T."/>
        </authorList>
    </citation>
    <scope>NUCLEOTIDE SEQUENCE</scope>
    <source>
        <strain evidence="7">ADurb.Bin131</strain>
    </source>
</reference>
<dbReference type="SUPFAM" id="SSF48576">
    <property type="entry name" value="Terpenoid synthases"/>
    <property type="match status" value="1"/>
</dbReference>
<keyword evidence="6" id="KW-0414">Isoprene biosynthesis</keyword>
<evidence type="ECO:0000256" key="2">
    <source>
        <dbReference type="ARBA" id="ARBA00006706"/>
    </source>
</evidence>
<keyword evidence="4" id="KW-0479">Metal-binding</keyword>
<accession>A0A1V6CCI1</accession>
<comment type="caution">
    <text evidence="7">The sequence shown here is derived from an EMBL/GenBank/DDBJ whole genome shotgun (WGS) entry which is preliminary data.</text>
</comment>
<dbReference type="SFLD" id="SFLDS00005">
    <property type="entry name" value="Isoprenoid_Synthase_Type_I"/>
    <property type="match status" value="1"/>
</dbReference>
<evidence type="ECO:0000256" key="4">
    <source>
        <dbReference type="ARBA" id="ARBA00022723"/>
    </source>
</evidence>
<evidence type="ECO:0000256" key="1">
    <source>
        <dbReference type="ARBA" id="ARBA00001946"/>
    </source>
</evidence>
<protein>
    <submittedName>
        <fullName evidence="7">Farnesyl diphosphate synthase</fullName>
        <ecNumber evidence="7">2.5.1.10</ecNumber>
    </submittedName>
</protein>
<comment type="similarity">
    <text evidence="2">Belongs to the FPP/GGPP synthase family.</text>
</comment>
<evidence type="ECO:0000256" key="5">
    <source>
        <dbReference type="ARBA" id="ARBA00022842"/>
    </source>
</evidence>
<proteinExistence type="inferred from homology"/>
<dbReference type="PANTHER" id="PTHR43281">
    <property type="entry name" value="FARNESYL DIPHOSPHATE SYNTHASE"/>
    <property type="match status" value="1"/>
</dbReference>
<dbReference type="AlphaFoldDB" id="A0A1V6CCI1"/>
<dbReference type="InterPro" id="IPR033749">
    <property type="entry name" value="Polyprenyl_synt_CS"/>
</dbReference>
<dbReference type="InterPro" id="IPR000092">
    <property type="entry name" value="Polyprenyl_synt"/>
</dbReference>
<dbReference type="EC" id="2.5.1.10" evidence="7"/>
<dbReference type="InterPro" id="IPR008949">
    <property type="entry name" value="Isoprenoid_synthase_dom_sf"/>
</dbReference>
<evidence type="ECO:0000313" key="7">
    <source>
        <dbReference type="EMBL" id="OQB74601.1"/>
    </source>
</evidence>
<name>A0A1V6CCI1_UNCT6</name>
<keyword evidence="3 7" id="KW-0808">Transferase</keyword>
<dbReference type="GO" id="GO:0004337">
    <property type="term" value="F:(2E,6E)-farnesyl diphosphate synthase activity"/>
    <property type="evidence" value="ECO:0007669"/>
    <property type="project" value="UniProtKB-EC"/>
</dbReference>
<dbReference type="PROSITE" id="PS00444">
    <property type="entry name" value="POLYPRENYL_SYNTHASE_2"/>
    <property type="match status" value="1"/>
</dbReference>
<dbReference type="Gene3D" id="1.10.600.10">
    <property type="entry name" value="Farnesyl Diphosphate Synthase"/>
    <property type="match status" value="1"/>
</dbReference>